<dbReference type="NCBIfam" id="TIGR03605">
    <property type="entry name" value="antibiot_sagB"/>
    <property type="match status" value="1"/>
</dbReference>
<dbReference type="Proteomes" id="UP000037210">
    <property type="component" value="Unassembled WGS sequence"/>
</dbReference>
<gene>
    <name evidence="3" type="ORF">AC482_00030</name>
</gene>
<dbReference type="InterPro" id="IPR020051">
    <property type="entry name" value="SagB-type_dehydrogenase"/>
</dbReference>
<evidence type="ECO:0000313" key="3">
    <source>
        <dbReference type="EMBL" id="KON31583.1"/>
    </source>
</evidence>
<dbReference type="CDD" id="cd02142">
    <property type="entry name" value="McbC_SagB-like_oxidoreductase"/>
    <property type="match status" value="1"/>
</dbReference>
<dbReference type="GO" id="GO:0016491">
    <property type="term" value="F:oxidoreductase activity"/>
    <property type="evidence" value="ECO:0007669"/>
    <property type="project" value="InterPro"/>
</dbReference>
<comment type="caution">
    <text evidence="3">The sequence shown here is derived from an EMBL/GenBank/DDBJ whole genome shotgun (WGS) entry which is preliminary data.</text>
</comment>
<dbReference type="PATRIC" id="fig|1685127.3.peg.790"/>
<feature type="domain" description="Nitroreductase" evidence="2">
    <location>
        <begin position="63"/>
        <end position="248"/>
    </location>
</feature>
<sequence length="250" mass="27802">MKQGIGKEFMDRTRYKYLEESDQSKGLPQPPLELGPEEGRRTIALPAPEEVEADPIGLREAMENRRSVRDYAEEPLALAELSWLLWCTQGVKGVADAFGSAGATHRTVPSAGARHPLETYLLVNRVEGLPPGLYKFLAVDHRLVEVSLEEGLADRVAEACYRQRFIKECAAAFIWVAVAYRTTWRYVERGYRYMHLDAGHVCQNLYLAAEAIGCGACAVGAFYDEEINGLLGIDGEEQFVIYAGTVGKKK</sequence>
<dbReference type="InterPro" id="IPR029479">
    <property type="entry name" value="Nitroreductase"/>
</dbReference>
<dbReference type="AlphaFoldDB" id="A0A0M0BSL4"/>
<evidence type="ECO:0000256" key="1">
    <source>
        <dbReference type="SAM" id="MobiDB-lite"/>
    </source>
</evidence>
<accession>A0A0M0BSL4</accession>
<dbReference type="InterPro" id="IPR052544">
    <property type="entry name" value="Bacteriocin_Proc_Enz"/>
</dbReference>
<dbReference type="Gene3D" id="3.40.109.10">
    <property type="entry name" value="NADH Oxidase"/>
    <property type="match status" value="1"/>
</dbReference>
<feature type="region of interest" description="Disordered" evidence="1">
    <location>
        <begin position="18"/>
        <end position="39"/>
    </location>
</feature>
<dbReference type="Pfam" id="PF00881">
    <property type="entry name" value="Nitroreductase"/>
    <property type="match status" value="1"/>
</dbReference>
<organism evidence="3 4">
    <name type="scientific">miscellaneous Crenarchaeota group-15 archaeon DG-45</name>
    <dbReference type="NCBI Taxonomy" id="1685127"/>
    <lineage>
        <taxon>Archaea</taxon>
        <taxon>Candidatus Bathyarchaeota</taxon>
        <taxon>MCG-15</taxon>
    </lineage>
</organism>
<dbReference type="EMBL" id="LFWZ01000001">
    <property type="protein sequence ID" value="KON31583.1"/>
    <property type="molecule type" value="Genomic_DNA"/>
</dbReference>
<dbReference type="PANTHER" id="PTHR43745:SF2">
    <property type="entry name" value="NITROREDUCTASE MJ1384-RELATED"/>
    <property type="match status" value="1"/>
</dbReference>
<evidence type="ECO:0000313" key="4">
    <source>
        <dbReference type="Proteomes" id="UP000037210"/>
    </source>
</evidence>
<dbReference type="PANTHER" id="PTHR43745">
    <property type="entry name" value="NITROREDUCTASE MJ1384-RELATED"/>
    <property type="match status" value="1"/>
</dbReference>
<evidence type="ECO:0000259" key="2">
    <source>
        <dbReference type="Pfam" id="PF00881"/>
    </source>
</evidence>
<name>A0A0M0BSL4_9ARCH</name>
<dbReference type="InterPro" id="IPR000415">
    <property type="entry name" value="Nitroreductase-like"/>
</dbReference>
<protein>
    <submittedName>
        <fullName evidence="3">Nitroreductase</fullName>
    </submittedName>
</protein>
<reference evidence="3 4" key="1">
    <citation type="submission" date="2015-06" db="EMBL/GenBank/DDBJ databases">
        <title>New insights into the roles of widespread benthic archaea in carbon and nitrogen cycling.</title>
        <authorList>
            <person name="Lazar C.S."/>
            <person name="Baker B.J."/>
            <person name="Seitz K.W."/>
            <person name="Hyde A.S."/>
            <person name="Dick G.J."/>
            <person name="Hinrichs K.-U."/>
            <person name="Teske A.P."/>
        </authorList>
    </citation>
    <scope>NUCLEOTIDE SEQUENCE [LARGE SCALE GENOMIC DNA]</scope>
    <source>
        <strain evidence="3">DG-45</strain>
    </source>
</reference>
<proteinExistence type="predicted"/>
<dbReference type="SUPFAM" id="SSF55469">
    <property type="entry name" value="FMN-dependent nitroreductase-like"/>
    <property type="match status" value="1"/>
</dbReference>